<name>A0AAD2CXD5_EUPCR</name>
<evidence type="ECO:0000256" key="1">
    <source>
        <dbReference type="SAM" id="MobiDB-lite"/>
    </source>
</evidence>
<gene>
    <name evidence="2" type="ORF">ECRASSUSDP1_LOCUS15198</name>
</gene>
<sequence>MKRPINPSSKMLFEKIDKKIHFDVKKREKNKTEQKQSLQTVYPLDGRIAPFNHNDYHPKIVYESSSTIFSRVGTSHDIHSRGFGRRKFTAPGTDKKSSQANLQIFRCNLDKNGKCYCLLHRESKYRGNSNSQSKRKLFLEFLCRNDKITEKKLRREKNIIGNNNKNNDTALFNRKLLMSLKKMNKFSKSMKPKRGLNEKKNKRKNKAQAGKETSLIVKEKSRYSRCTIYKNTKTPLHTKMT</sequence>
<comment type="caution">
    <text evidence="2">The sequence shown here is derived from an EMBL/GenBank/DDBJ whole genome shotgun (WGS) entry which is preliminary data.</text>
</comment>
<proteinExistence type="predicted"/>
<accession>A0AAD2CXD5</accession>
<dbReference type="AlphaFoldDB" id="A0AAD2CXD5"/>
<dbReference type="EMBL" id="CAMPGE010015215">
    <property type="protein sequence ID" value="CAI2373849.1"/>
    <property type="molecule type" value="Genomic_DNA"/>
</dbReference>
<dbReference type="Proteomes" id="UP001295684">
    <property type="component" value="Unassembled WGS sequence"/>
</dbReference>
<organism evidence="2 3">
    <name type="scientific">Euplotes crassus</name>
    <dbReference type="NCBI Taxonomy" id="5936"/>
    <lineage>
        <taxon>Eukaryota</taxon>
        <taxon>Sar</taxon>
        <taxon>Alveolata</taxon>
        <taxon>Ciliophora</taxon>
        <taxon>Intramacronucleata</taxon>
        <taxon>Spirotrichea</taxon>
        <taxon>Hypotrichia</taxon>
        <taxon>Euplotida</taxon>
        <taxon>Euplotidae</taxon>
        <taxon>Moneuplotes</taxon>
    </lineage>
</organism>
<feature type="region of interest" description="Disordered" evidence="1">
    <location>
        <begin position="187"/>
        <end position="215"/>
    </location>
</feature>
<keyword evidence="3" id="KW-1185">Reference proteome</keyword>
<feature type="compositionally biased region" description="Basic residues" evidence="1">
    <location>
        <begin position="187"/>
        <end position="206"/>
    </location>
</feature>
<protein>
    <submittedName>
        <fullName evidence="2">Uncharacterized protein</fullName>
    </submittedName>
</protein>
<reference evidence="2" key="1">
    <citation type="submission" date="2023-07" db="EMBL/GenBank/DDBJ databases">
        <authorList>
            <consortium name="AG Swart"/>
            <person name="Singh M."/>
            <person name="Singh A."/>
            <person name="Seah K."/>
            <person name="Emmerich C."/>
        </authorList>
    </citation>
    <scope>NUCLEOTIDE SEQUENCE</scope>
    <source>
        <strain evidence="2">DP1</strain>
    </source>
</reference>
<evidence type="ECO:0000313" key="3">
    <source>
        <dbReference type="Proteomes" id="UP001295684"/>
    </source>
</evidence>
<evidence type="ECO:0000313" key="2">
    <source>
        <dbReference type="EMBL" id="CAI2373849.1"/>
    </source>
</evidence>